<dbReference type="AlphaFoldDB" id="A0A0D2FRQ5"/>
<organism evidence="2 3">
    <name type="scientific">Phialophora macrospora</name>
    <dbReference type="NCBI Taxonomy" id="1851006"/>
    <lineage>
        <taxon>Eukaryota</taxon>
        <taxon>Fungi</taxon>
        <taxon>Dikarya</taxon>
        <taxon>Ascomycota</taxon>
        <taxon>Pezizomycotina</taxon>
        <taxon>Eurotiomycetes</taxon>
        <taxon>Chaetothyriomycetidae</taxon>
        <taxon>Chaetothyriales</taxon>
        <taxon>Herpotrichiellaceae</taxon>
        <taxon>Phialophora</taxon>
    </lineage>
</organism>
<evidence type="ECO:0008006" key="4">
    <source>
        <dbReference type="Google" id="ProtNLM"/>
    </source>
</evidence>
<evidence type="ECO:0000313" key="3">
    <source>
        <dbReference type="Proteomes" id="UP000054266"/>
    </source>
</evidence>
<keyword evidence="3" id="KW-1185">Reference proteome</keyword>
<evidence type="ECO:0000256" key="1">
    <source>
        <dbReference type="SAM" id="MobiDB-lite"/>
    </source>
</evidence>
<reference evidence="2 3" key="1">
    <citation type="submission" date="2015-01" db="EMBL/GenBank/DDBJ databases">
        <title>The Genome Sequence of Capronia semiimmersa CBS27337.</title>
        <authorList>
            <consortium name="The Broad Institute Genomics Platform"/>
            <person name="Cuomo C."/>
            <person name="de Hoog S."/>
            <person name="Gorbushina A."/>
            <person name="Stielow B."/>
            <person name="Teixiera M."/>
            <person name="Abouelleil A."/>
            <person name="Chapman S.B."/>
            <person name="Priest M."/>
            <person name="Young S.K."/>
            <person name="Wortman J."/>
            <person name="Nusbaum C."/>
            <person name="Birren B."/>
        </authorList>
    </citation>
    <scope>NUCLEOTIDE SEQUENCE [LARGE SCALE GENOMIC DNA]</scope>
    <source>
        <strain evidence="2 3">CBS 27337</strain>
    </source>
</reference>
<sequence length="460" mass="50405">MGTQIIYARLQVGEPVADKATPPLVGSTCNPSSPYSAPFRINGRLSVLDDSISRHAFDTVQLSLRGVIMSSIGYKSVLEDLITLTDIKTISDFRSTSPTSQDDSQGGRHVGFYFELPTSTSASEGVYRPLPISGTFKGAISTNQNHPLNESRPIPGECEVSYWIEAKFRSAGREVGSLHRHIQIRSLYPRLRVSLARGAPLLIRAKPDIFTRCRLQKCPDLSVTLSEAGMVVERDGDTGKRHITLPLAVAMNTSDAFPVHSRQSMTCTVDAKWLVNTRFSTQSACKGSERLKPTEVIRKTSTVSTHKSTILFRPLPRYDDREIKVTSTTHSPAAPFLATSQLDLPVPDAVSQPSLDWRYLSRTYTLQLSLQFRGIQGAANYSLNASLPLSVSAYGSKADDALLGEVSLDYPDTAPEPDDEDALLEMLGPLSIGQSQGQTSLPQTRPQRAAVRTPPPPYFR</sequence>
<dbReference type="EMBL" id="KN846958">
    <property type="protein sequence ID" value="KIW69245.1"/>
    <property type="molecule type" value="Genomic_DNA"/>
</dbReference>
<proteinExistence type="predicted"/>
<dbReference type="Proteomes" id="UP000054266">
    <property type="component" value="Unassembled WGS sequence"/>
</dbReference>
<accession>A0A0D2FRQ5</accession>
<gene>
    <name evidence="2" type="ORF">PV04_05132</name>
</gene>
<feature type="compositionally biased region" description="Polar residues" evidence="1">
    <location>
        <begin position="432"/>
        <end position="446"/>
    </location>
</feature>
<dbReference type="HOGENOM" id="CLU_618246_0_0_1"/>
<name>A0A0D2FRQ5_9EURO</name>
<evidence type="ECO:0000313" key="2">
    <source>
        <dbReference type="EMBL" id="KIW69245.1"/>
    </source>
</evidence>
<feature type="region of interest" description="Disordered" evidence="1">
    <location>
        <begin position="428"/>
        <end position="460"/>
    </location>
</feature>
<protein>
    <recommendedName>
        <fullName evidence="4">Arrestin-like N-terminal domain-containing protein</fullName>
    </recommendedName>
</protein>